<dbReference type="InterPro" id="IPR008949">
    <property type="entry name" value="Isoprenoid_synthase_dom_sf"/>
</dbReference>
<comment type="caution">
    <text evidence="6">The sequence shown here is derived from an EMBL/GenBank/DDBJ whole genome shotgun (WGS) entry which is preliminary data.</text>
</comment>
<dbReference type="InterPro" id="IPR011011">
    <property type="entry name" value="Znf_FYVE_PHD"/>
</dbReference>
<accession>A0ABS8RZH8</accession>
<feature type="compositionally biased region" description="Acidic residues" evidence="5">
    <location>
        <begin position="283"/>
        <end position="292"/>
    </location>
</feature>
<dbReference type="PANTHER" id="PTHR34451:SF6">
    <property type="entry name" value="ZINC FINGER PHD-TYPE DOMAIN-CONTAINING PROTEIN"/>
    <property type="match status" value="1"/>
</dbReference>
<sequence>MTKFQEIDETTLKDVNEGILRPTFISTEILTRILNLAPFIDITYKHNQDGYTHPEKGLEQQIPKLIVLMEEQPSDSSHRCAVCAATRPFILHLLPYRGLYRHLCTACVLDSHPGSFCPICFDVFLHNPLPSHLRLLCSKCPSISHLSCVGDPAASSSSGYLCPLCSNPNFTFFHVTPNHANNNSIEINLHLAKQLVAAGTIASESIHNAAVMARINVEIRVKEALSAKAEAAEALDRLNNLLNNQDHQFASKFLPTLASDASGNDTGENRVHEAKACSSQSPDADDCDALDH</sequence>
<gene>
    <name evidence="6" type="ORF">HAX54_016001</name>
</gene>
<dbReference type="PANTHER" id="PTHR34451">
    <property type="entry name" value="PHD FINGER FAMILY PROTEIN"/>
    <property type="match status" value="1"/>
</dbReference>
<organism evidence="6 7">
    <name type="scientific">Datura stramonium</name>
    <name type="common">Jimsonweed</name>
    <name type="synonym">Common thornapple</name>
    <dbReference type="NCBI Taxonomy" id="4076"/>
    <lineage>
        <taxon>Eukaryota</taxon>
        <taxon>Viridiplantae</taxon>
        <taxon>Streptophyta</taxon>
        <taxon>Embryophyta</taxon>
        <taxon>Tracheophyta</taxon>
        <taxon>Spermatophyta</taxon>
        <taxon>Magnoliopsida</taxon>
        <taxon>eudicotyledons</taxon>
        <taxon>Gunneridae</taxon>
        <taxon>Pentapetalae</taxon>
        <taxon>asterids</taxon>
        <taxon>lamiids</taxon>
        <taxon>Solanales</taxon>
        <taxon>Solanaceae</taxon>
        <taxon>Solanoideae</taxon>
        <taxon>Datureae</taxon>
        <taxon>Datura</taxon>
    </lineage>
</organism>
<keyword evidence="2" id="KW-0863">Zinc-finger</keyword>
<reference evidence="6 7" key="1">
    <citation type="journal article" date="2021" name="BMC Genomics">
        <title>Datura genome reveals duplications of psychoactive alkaloid biosynthetic genes and high mutation rate following tissue culture.</title>
        <authorList>
            <person name="Rajewski A."/>
            <person name="Carter-House D."/>
            <person name="Stajich J."/>
            <person name="Litt A."/>
        </authorList>
    </citation>
    <scope>NUCLEOTIDE SEQUENCE [LARGE SCALE GENOMIC DNA]</scope>
    <source>
        <strain evidence="6">AR-01</strain>
    </source>
</reference>
<dbReference type="EMBL" id="JACEIK010000203">
    <property type="protein sequence ID" value="MCD7452236.1"/>
    <property type="molecule type" value="Genomic_DNA"/>
</dbReference>
<evidence type="ECO:0000256" key="4">
    <source>
        <dbReference type="SAM" id="Coils"/>
    </source>
</evidence>
<dbReference type="SUPFAM" id="SSF57903">
    <property type="entry name" value="FYVE/PHD zinc finger"/>
    <property type="match status" value="1"/>
</dbReference>
<evidence type="ECO:0000313" key="7">
    <source>
        <dbReference type="Proteomes" id="UP000823775"/>
    </source>
</evidence>
<feature type="coiled-coil region" evidence="4">
    <location>
        <begin position="221"/>
        <end position="248"/>
    </location>
</feature>
<dbReference type="Proteomes" id="UP000823775">
    <property type="component" value="Unassembled WGS sequence"/>
</dbReference>
<feature type="region of interest" description="Disordered" evidence="5">
    <location>
        <begin position="260"/>
        <end position="292"/>
    </location>
</feature>
<keyword evidence="4" id="KW-0175">Coiled coil</keyword>
<evidence type="ECO:0000256" key="2">
    <source>
        <dbReference type="ARBA" id="ARBA00022771"/>
    </source>
</evidence>
<keyword evidence="1" id="KW-0479">Metal-binding</keyword>
<evidence type="ECO:0000256" key="1">
    <source>
        <dbReference type="ARBA" id="ARBA00022723"/>
    </source>
</evidence>
<keyword evidence="3" id="KW-0862">Zinc</keyword>
<dbReference type="Gene3D" id="1.10.600.10">
    <property type="entry name" value="Farnesyl Diphosphate Synthase"/>
    <property type="match status" value="1"/>
</dbReference>
<evidence type="ECO:0000313" key="6">
    <source>
        <dbReference type="EMBL" id="MCD7452236.1"/>
    </source>
</evidence>
<keyword evidence="7" id="KW-1185">Reference proteome</keyword>
<evidence type="ECO:0000256" key="3">
    <source>
        <dbReference type="ARBA" id="ARBA00022833"/>
    </source>
</evidence>
<evidence type="ECO:0000256" key="5">
    <source>
        <dbReference type="SAM" id="MobiDB-lite"/>
    </source>
</evidence>
<protein>
    <submittedName>
        <fullName evidence="6">Uncharacterized protein</fullName>
    </submittedName>
</protein>
<name>A0ABS8RZH8_DATST</name>
<proteinExistence type="predicted"/>